<keyword evidence="3" id="KW-1185">Reference proteome</keyword>
<feature type="coiled-coil region" evidence="1">
    <location>
        <begin position="52"/>
        <end position="89"/>
    </location>
</feature>
<keyword evidence="1" id="KW-0175">Coiled coil</keyword>
<feature type="non-terminal residue" evidence="2">
    <location>
        <position position="1"/>
    </location>
</feature>
<protein>
    <submittedName>
        <fullName evidence="2">Uncharacterized protein</fullName>
    </submittedName>
</protein>
<comment type="caution">
    <text evidence="2">The sequence shown here is derived from an EMBL/GenBank/DDBJ whole genome shotgun (WGS) entry which is preliminary data.</text>
</comment>
<accession>A0ABU6Y0J9</accession>
<gene>
    <name evidence="2" type="ORF">PIB30_109943</name>
</gene>
<evidence type="ECO:0000256" key="1">
    <source>
        <dbReference type="SAM" id="Coils"/>
    </source>
</evidence>
<organism evidence="2 3">
    <name type="scientific">Stylosanthes scabra</name>
    <dbReference type="NCBI Taxonomy" id="79078"/>
    <lineage>
        <taxon>Eukaryota</taxon>
        <taxon>Viridiplantae</taxon>
        <taxon>Streptophyta</taxon>
        <taxon>Embryophyta</taxon>
        <taxon>Tracheophyta</taxon>
        <taxon>Spermatophyta</taxon>
        <taxon>Magnoliopsida</taxon>
        <taxon>eudicotyledons</taxon>
        <taxon>Gunneridae</taxon>
        <taxon>Pentapetalae</taxon>
        <taxon>rosids</taxon>
        <taxon>fabids</taxon>
        <taxon>Fabales</taxon>
        <taxon>Fabaceae</taxon>
        <taxon>Papilionoideae</taxon>
        <taxon>50 kb inversion clade</taxon>
        <taxon>dalbergioids sensu lato</taxon>
        <taxon>Dalbergieae</taxon>
        <taxon>Pterocarpus clade</taxon>
        <taxon>Stylosanthes</taxon>
    </lineage>
</organism>
<name>A0ABU6Y0J9_9FABA</name>
<dbReference type="EMBL" id="JASCZI010217373">
    <property type="protein sequence ID" value="MED6202874.1"/>
    <property type="molecule type" value="Genomic_DNA"/>
</dbReference>
<proteinExistence type="predicted"/>
<sequence length="234" mass="27559">HPEDEETEECMRTDIIDMLVKEIQDDEILKKSTAYYEETFATFGDTNLEFFVQENSAELQKSEETSENNKEEMQKIKAANERYNVLKNTNQEFVLQEIQSIVQENKLDEVQADSATHMQPHVEELQLRKNIVQPNEDNNMRQKTEKERQQDNLLQQNIQEGLQQKNKGEVQQKTKYATLKGRPSRMLNHLLTIRKYAFLGNIKNLTCQCKMLVDISHMLNTMKHEVRKLWDPGK</sequence>
<dbReference type="Proteomes" id="UP001341840">
    <property type="component" value="Unassembled WGS sequence"/>
</dbReference>
<evidence type="ECO:0000313" key="3">
    <source>
        <dbReference type="Proteomes" id="UP001341840"/>
    </source>
</evidence>
<evidence type="ECO:0000313" key="2">
    <source>
        <dbReference type="EMBL" id="MED6202874.1"/>
    </source>
</evidence>
<reference evidence="2 3" key="1">
    <citation type="journal article" date="2023" name="Plants (Basel)">
        <title>Bridging the Gap: Combining Genomics and Transcriptomics Approaches to Understand Stylosanthes scabra, an Orphan Legume from the Brazilian Caatinga.</title>
        <authorList>
            <person name="Ferreira-Neto J.R.C."/>
            <person name="da Silva M.D."/>
            <person name="Binneck E."/>
            <person name="de Melo N.F."/>
            <person name="da Silva R.H."/>
            <person name="de Melo A.L.T.M."/>
            <person name="Pandolfi V."/>
            <person name="Bustamante F.O."/>
            <person name="Brasileiro-Vidal A.C."/>
            <person name="Benko-Iseppon A.M."/>
        </authorList>
    </citation>
    <scope>NUCLEOTIDE SEQUENCE [LARGE SCALE GENOMIC DNA]</scope>
    <source>
        <tissue evidence="2">Leaves</tissue>
    </source>
</reference>